<proteinExistence type="inferred from homology"/>
<organism evidence="11 12">
    <name type="scientific">Aliidongia dinghuensis</name>
    <dbReference type="NCBI Taxonomy" id="1867774"/>
    <lineage>
        <taxon>Bacteria</taxon>
        <taxon>Pseudomonadati</taxon>
        <taxon>Pseudomonadota</taxon>
        <taxon>Alphaproteobacteria</taxon>
        <taxon>Rhodospirillales</taxon>
        <taxon>Dongiaceae</taxon>
        <taxon>Aliidongia</taxon>
    </lineage>
</organism>
<evidence type="ECO:0000256" key="6">
    <source>
        <dbReference type="ARBA" id="ARBA00022989"/>
    </source>
</evidence>
<dbReference type="Pfam" id="PF00535">
    <property type="entry name" value="Glycos_transf_2"/>
    <property type="match status" value="1"/>
</dbReference>
<keyword evidence="3" id="KW-0328">Glycosyltransferase</keyword>
<feature type="transmembrane region" description="Helical" evidence="8">
    <location>
        <begin position="326"/>
        <end position="348"/>
    </location>
</feature>
<dbReference type="Gene3D" id="3.90.550.10">
    <property type="entry name" value="Spore Coat Polysaccharide Biosynthesis Protein SpsA, Chain A"/>
    <property type="match status" value="1"/>
</dbReference>
<dbReference type="InterPro" id="IPR039528">
    <property type="entry name" value="DPM1-like"/>
</dbReference>
<dbReference type="SUPFAM" id="SSF53448">
    <property type="entry name" value="Nucleotide-diphospho-sugar transferases"/>
    <property type="match status" value="1"/>
</dbReference>
<feature type="domain" description="GtrA/DPMS transmembrane" evidence="10">
    <location>
        <begin position="262"/>
        <end position="379"/>
    </location>
</feature>
<dbReference type="EMBL" id="BMJQ01000008">
    <property type="protein sequence ID" value="GGF23024.1"/>
    <property type="molecule type" value="Genomic_DNA"/>
</dbReference>
<dbReference type="InterPro" id="IPR001173">
    <property type="entry name" value="Glyco_trans_2-like"/>
</dbReference>
<keyword evidence="4" id="KW-0808">Transferase</keyword>
<protein>
    <submittedName>
        <fullName evidence="11">Dolichol monophosphate mannose synthase</fullName>
    </submittedName>
</protein>
<evidence type="ECO:0000256" key="1">
    <source>
        <dbReference type="ARBA" id="ARBA00004141"/>
    </source>
</evidence>
<evidence type="ECO:0000256" key="3">
    <source>
        <dbReference type="ARBA" id="ARBA00022676"/>
    </source>
</evidence>
<dbReference type="RefSeq" id="WP_189047405.1">
    <property type="nucleotide sequence ID" value="NZ_BMJQ01000008.1"/>
</dbReference>
<comment type="similarity">
    <text evidence="2">Belongs to the glycosyltransferase 2 family.</text>
</comment>
<feature type="transmembrane region" description="Helical" evidence="8">
    <location>
        <begin position="286"/>
        <end position="306"/>
    </location>
</feature>
<comment type="caution">
    <text evidence="11">The sequence shown here is derived from an EMBL/GenBank/DDBJ whole genome shotgun (WGS) entry which is preliminary data.</text>
</comment>
<evidence type="ECO:0000259" key="9">
    <source>
        <dbReference type="Pfam" id="PF00535"/>
    </source>
</evidence>
<evidence type="ECO:0000259" key="10">
    <source>
        <dbReference type="Pfam" id="PF04138"/>
    </source>
</evidence>
<dbReference type="AlphaFoldDB" id="A0A8J2YUV9"/>
<evidence type="ECO:0000256" key="2">
    <source>
        <dbReference type="ARBA" id="ARBA00006739"/>
    </source>
</evidence>
<feature type="domain" description="Glycosyltransferase 2-like" evidence="9">
    <location>
        <begin position="26"/>
        <end position="190"/>
    </location>
</feature>
<dbReference type="GO" id="GO:0000271">
    <property type="term" value="P:polysaccharide biosynthetic process"/>
    <property type="evidence" value="ECO:0007669"/>
    <property type="project" value="InterPro"/>
</dbReference>
<dbReference type="GO" id="GO:0009247">
    <property type="term" value="P:glycolipid biosynthetic process"/>
    <property type="evidence" value="ECO:0007669"/>
    <property type="project" value="TreeGrafter"/>
</dbReference>
<evidence type="ECO:0000256" key="4">
    <source>
        <dbReference type="ARBA" id="ARBA00022679"/>
    </source>
</evidence>
<evidence type="ECO:0000256" key="8">
    <source>
        <dbReference type="SAM" id="Phobius"/>
    </source>
</evidence>
<evidence type="ECO:0000313" key="12">
    <source>
        <dbReference type="Proteomes" id="UP000646365"/>
    </source>
</evidence>
<keyword evidence="12" id="KW-1185">Reference proteome</keyword>
<gene>
    <name evidence="11" type="ORF">GCM10011611_31400</name>
</gene>
<dbReference type="GO" id="GO:0016020">
    <property type="term" value="C:membrane"/>
    <property type="evidence" value="ECO:0007669"/>
    <property type="project" value="UniProtKB-SubCell"/>
</dbReference>
<keyword evidence="5 8" id="KW-0812">Transmembrane</keyword>
<dbReference type="Pfam" id="PF04138">
    <property type="entry name" value="GtrA_DPMS_TM"/>
    <property type="match status" value="1"/>
</dbReference>
<sequence length="382" mass="41679">MALVEASVVPDDHAAKPAHGPGPELTVVIPTMNERDNVAPLVERLDHALAGVAWEAIFVDDDSTDGTREEIGRLSRIDGRIRCLHRIGRRGLSSACIEGIQASLAPFVAVMDADLQHDEALLPRMLDCLRQEPLDLVVGSRYVEGGGVGNWDKRRVGISGFATRLGRLVLKVEIADPMSGFFMIRRDAFDRAVRSMSAVGFKILVDLLASSSRPVRLKELPYQFRERHAGESKLDAFVAWEYLVLLADKLLGPYVPVRFVLFSMVGGIGVVAHLIVLWLSLNLAHLAFALSQGVAAGMAMIGNFTLNNFLTYSDRRLKGWNFLKGLVSFAAVCGVGYAGNVGVAKYLFDNQSSSWWLAGIAGAAIGSVWNYAVSSVVTWKRK</sequence>
<dbReference type="PANTHER" id="PTHR43398">
    <property type="entry name" value="DOLICHOL-PHOSPHATE MANNOSYLTRANSFERASE SUBUNIT 1"/>
    <property type="match status" value="1"/>
</dbReference>
<dbReference type="CDD" id="cd06442">
    <property type="entry name" value="DPM1_like"/>
    <property type="match status" value="1"/>
</dbReference>
<reference evidence="11" key="1">
    <citation type="journal article" date="2014" name="Int. J. Syst. Evol. Microbiol.">
        <title>Complete genome sequence of Corynebacterium casei LMG S-19264T (=DSM 44701T), isolated from a smear-ripened cheese.</title>
        <authorList>
            <consortium name="US DOE Joint Genome Institute (JGI-PGF)"/>
            <person name="Walter F."/>
            <person name="Albersmeier A."/>
            <person name="Kalinowski J."/>
            <person name="Ruckert C."/>
        </authorList>
    </citation>
    <scope>NUCLEOTIDE SEQUENCE</scope>
    <source>
        <strain evidence="11">CGMCC 1.15725</strain>
    </source>
</reference>
<dbReference type="Proteomes" id="UP000646365">
    <property type="component" value="Unassembled WGS sequence"/>
</dbReference>
<dbReference type="PANTHER" id="PTHR43398:SF1">
    <property type="entry name" value="DOLICHOL-PHOSPHATE MANNOSYLTRANSFERASE SUBUNIT 1"/>
    <property type="match status" value="1"/>
</dbReference>
<keyword evidence="7 8" id="KW-0472">Membrane</keyword>
<keyword evidence="6 8" id="KW-1133">Transmembrane helix</keyword>
<feature type="transmembrane region" description="Helical" evidence="8">
    <location>
        <begin position="259"/>
        <end position="280"/>
    </location>
</feature>
<name>A0A8J2YUV9_9PROT</name>
<evidence type="ECO:0000313" key="11">
    <source>
        <dbReference type="EMBL" id="GGF23024.1"/>
    </source>
</evidence>
<accession>A0A8J2YUV9</accession>
<dbReference type="InterPro" id="IPR007267">
    <property type="entry name" value="GtrA_DPMS_TM"/>
</dbReference>
<evidence type="ECO:0000256" key="5">
    <source>
        <dbReference type="ARBA" id="ARBA00022692"/>
    </source>
</evidence>
<dbReference type="GO" id="GO:0004582">
    <property type="term" value="F:dolichyl-phosphate beta-D-mannosyltransferase activity"/>
    <property type="evidence" value="ECO:0007669"/>
    <property type="project" value="InterPro"/>
</dbReference>
<dbReference type="InterPro" id="IPR029044">
    <property type="entry name" value="Nucleotide-diphossugar_trans"/>
</dbReference>
<reference evidence="11" key="2">
    <citation type="submission" date="2020-09" db="EMBL/GenBank/DDBJ databases">
        <authorList>
            <person name="Sun Q."/>
            <person name="Zhou Y."/>
        </authorList>
    </citation>
    <scope>NUCLEOTIDE SEQUENCE</scope>
    <source>
        <strain evidence="11">CGMCC 1.15725</strain>
    </source>
</reference>
<feature type="transmembrane region" description="Helical" evidence="8">
    <location>
        <begin position="354"/>
        <end position="373"/>
    </location>
</feature>
<evidence type="ECO:0000256" key="7">
    <source>
        <dbReference type="ARBA" id="ARBA00023136"/>
    </source>
</evidence>
<comment type="subcellular location">
    <subcellularLocation>
        <location evidence="1">Membrane</location>
        <topology evidence="1">Multi-pass membrane protein</topology>
    </subcellularLocation>
</comment>